<dbReference type="Proteomes" id="UP000288805">
    <property type="component" value="Unassembled WGS sequence"/>
</dbReference>
<reference evidence="1 2" key="1">
    <citation type="journal article" date="2018" name="PLoS Genet.">
        <title>Population sequencing reveals clonal diversity and ancestral inbreeding in the grapevine cultivar Chardonnay.</title>
        <authorList>
            <person name="Roach M.J."/>
            <person name="Johnson D.L."/>
            <person name="Bohlmann J."/>
            <person name="van Vuuren H.J."/>
            <person name="Jones S.J."/>
            <person name="Pretorius I.S."/>
            <person name="Schmidt S.A."/>
            <person name="Borneman A.R."/>
        </authorList>
    </citation>
    <scope>NUCLEOTIDE SEQUENCE [LARGE SCALE GENOMIC DNA]</scope>
    <source>
        <strain evidence="2">cv. Chardonnay</strain>
        <tissue evidence="1">Leaf</tissue>
    </source>
</reference>
<dbReference type="EMBL" id="QGNW01000232">
    <property type="protein sequence ID" value="RVW83114.1"/>
    <property type="molecule type" value="Genomic_DNA"/>
</dbReference>
<accession>A0A438HF88</accession>
<name>A0A438HF88_VITVI</name>
<comment type="caution">
    <text evidence="1">The sequence shown here is derived from an EMBL/GenBank/DDBJ whole genome shotgun (WGS) entry which is preliminary data.</text>
</comment>
<organism evidence="1 2">
    <name type="scientific">Vitis vinifera</name>
    <name type="common">Grape</name>
    <dbReference type="NCBI Taxonomy" id="29760"/>
    <lineage>
        <taxon>Eukaryota</taxon>
        <taxon>Viridiplantae</taxon>
        <taxon>Streptophyta</taxon>
        <taxon>Embryophyta</taxon>
        <taxon>Tracheophyta</taxon>
        <taxon>Spermatophyta</taxon>
        <taxon>Magnoliopsida</taxon>
        <taxon>eudicotyledons</taxon>
        <taxon>Gunneridae</taxon>
        <taxon>Pentapetalae</taxon>
        <taxon>rosids</taxon>
        <taxon>Vitales</taxon>
        <taxon>Vitaceae</taxon>
        <taxon>Viteae</taxon>
        <taxon>Vitis</taxon>
    </lineage>
</organism>
<dbReference type="AlphaFoldDB" id="A0A438HF88"/>
<protein>
    <submittedName>
        <fullName evidence="1">Uncharacterized protein</fullName>
    </submittedName>
</protein>
<evidence type="ECO:0000313" key="1">
    <source>
        <dbReference type="EMBL" id="RVW83114.1"/>
    </source>
</evidence>
<proteinExistence type="predicted"/>
<sequence>MNLEASLEVPVVAHLCQEAEAPVAVVAIVIQIIHQADLFRGLFLHRHARGEKSCYNMSCCFYFLPSAVPCAGSPFFALFRGAWGLIGKGAAQWILMEYDAQMPATLWLWRSFSSLDGSICILMIWWISFKVQISLNISSSSQAGEQKPKEIQEPKQELIWISFTLGVLTGADQLTRGVIDGRVRHMLRLSANTPAPGILYLV</sequence>
<gene>
    <name evidence="1" type="ORF">CK203_040782</name>
</gene>
<evidence type="ECO:0000313" key="2">
    <source>
        <dbReference type="Proteomes" id="UP000288805"/>
    </source>
</evidence>